<sequence>MRQAPLIAVLAGSPAGRGPLPPLAMPTAPSRPPASPATVSPAVPSPSRVRTRLAIAGAKRAAAGLVARNNRTIRNRGWCPEAIATGLTVGVSARGSGRTIHETAGDRHS</sequence>
<gene>
    <name evidence="2" type="ORF">ACFSKW_26450</name>
</gene>
<accession>A0ABW4T1D1</accession>
<dbReference type="Proteomes" id="UP001597368">
    <property type="component" value="Unassembled WGS sequence"/>
</dbReference>
<dbReference type="EMBL" id="JBHUFV010000038">
    <property type="protein sequence ID" value="MFD1935019.1"/>
    <property type="molecule type" value="Genomic_DNA"/>
</dbReference>
<feature type="region of interest" description="Disordered" evidence="1">
    <location>
        <begin position="12"/>
        <end position="47"/>
    </location>
</feature>
<proteinExistence type="predicted"/>
<reference evidence="3" key="1">
    <citation type="journal article" date="2019" name="Int. J. Syst. Evol. Microbiol.">
        <title>The Global Catalogue of Microorganisms (GCM) 10K type strain sequencing project: providing services to taxonomists for standard genome sequencing and annotation.</title>
        <authorList>
            <consortium name="The Broad Institute Genomics Platform"/>
            <consortium name="The Broad Institute Genome Sequencing Center for Infectious Disease"/>
            <person name="Wu L."/>
            <person name="Ma J."/>
        </authorList>
    </citation>
    <scope>NUCLEOTIDE SEQUENCE [LARGE SCALE GENOMIC DNA]</scope>
    <source>
        <strain evidence="3">ICMP 6774ER</strain>
    </source>
</reference>
<evidence type="ECO:0000313" key="3">
    <source>
        <dbReference type="Proteomes" id="UP001597368"/>
    </source>
</evidence>
<evidence type="ECO:0000256" key="1">
    <source>
        <dbReference type="SAM" id="MobiDB-lite"/>
    </source>
</evidence>
<dbReference type="RefSeq" id="WP_379575133.1">
    <property type="nucleotide sequence ID" value="NZ_JBHUFV010000038.1"/>
</dbReference>
<feature type="compositionally biased region" description="Low complexity" evidence="1">
    <location>
        <begin position="36"/>
        <end position="47"/>
    </location>
</feature>
<comment type="caution">
    <text evidence="2">The sequence shown here is derived from an EMBL/GenBank/DDBJ whole genome shotgun (WGS) entry which is preliminary data.</text>
</comment>
<keyword evidence="3" id="KW-1185">Reference proteome</keyword>
<organism evidence="2 3">
    <name type="scientific">Nonomuraea mangrovi</name>
    <dbReference type="NCBI Taxonomy" id="2316207"/>
    <lineage>
        <taxon>Bacteria</taxon>
        <taxon>Bacillati</taxon>
        <taxon>Actinomycetota</taxon>
        <taxon>Actinomycetes</taxon>
        <taxon>Streptosporangiales</taxon>
        <taxon>Streptosporangiaceae</taxon>
        <taxon>Nonomuraea</taxon>
    </lineage>
</organism>
<feature type="compositionally biased region" description="Pro residues" evidence="1">
    <location>
        <begin position="19"/>
        <end position="35"/>
    </location>
</feature>
<evidence type="ECO:0000313" key="2">
    <source>
        <dbReference type="EMBL" id="MFD1935019.1"/>
    </source>
</evidence>
<name>A0ABW4T1D1_9ACTN</name>
<protein>
    <submittedName>
        <fullName evidence="2">Uncharacterized protein</fullName>
    </submittedName>
</protein>